<evidence type="ECO:0000313" key="1">
    <source>
        <dbReference type="EMBL" id="CRY97887.1"/>
    </source>
</evidence>
<protein>
    <submittedName>
        <fullName evidence="1">Uncharacterized protein</fullName>
    </submittedName>
</protein>
<reference evidence="1" key="1">
    <citation type="submission" date="2015-06" db="EMBL/GenBank/DDBJ databases">
        <authorList>
            <person name="Joergensen T."/>
        </authorList>
    </citation>
    <scope>NUCLEOTIDE SEQUENCE</scope>
    <source>
        <strain evidence="1">RGRH1785</strain>
    </source>
</reference>
<name>A0A0H5QQC5_9ZZZZ</name>
<dbReference type="EMBL" id="LN854285">
    <property type="protein sequence ID" value="CRY97887.1"/>
    <property type="molecule type" value="Genomic_DNA"/>
</dbReference>
<reference evidence="1" key="2">
    <citation type="submission" date="2015-07" db="EMBL/GenBank/DDBJ databases">
        <title>Plasmids, circular viruses and viroids from rat gut.</title>
        <authorList>
            <person name="Jorgensen T.J."/>
            <person name="Hansen M.A."/>
            <person name="Xu Z."/>
            <person name="Tabak M.A."/>
            <person name="Sorensen S.J."/>
            <person name="Hansen L.H."/>
        </authorList>
    </citation>
    <scope>NUCLEOTIDE SEQUENCE</scope>
    <source>
        <strain evidence="1">RGRH1785</strain>
    </source>
</reference>
<dbReference type="AlphaFoldDB" id="A0A0H5QQC5"/>
<sequence>MPDNMDPATDLQLALEILRKIQSECTSGMRQLKVDDKLEALPGFVASNTSTTLKHTFRVIQGLATDAEMALNRMCISQVKEGKG</sequence>
<organism evidence="1">
    <name type="scientific">uncultured prokaryote</name>
    <dbReference type="NCBI Taxonomy" id="198431"/>
    <lineage>
        <taxon>unclassified sequences</taxon>
        <taxon>environmental samples</taxon>
    </lineage>
</organism>
<proteinExistence type="predicted"/>
<accession>A0A0H5QQC5</accession>